<dbReference type="Proteomes" id="UP000024816">
    <property type="component" value="Unassembled WGS sequence"/>
</dbReference>
<dbReference type="STRING" id="1280952.HJA_00255"/>
<organism evidence="3 4">
    <name type="scientific">Hyphomonas jannaschiana VP2</name>
    <dbReference type="NCBI Taxonomy" id="1280952"/>
    <lineage>
        <taxon>Bacteria</taxon>
        <taxon>Pseudomonadati</taxon>
        <taxon>Pseudomonadota</taxon>
        <taxon>Alphaproteobacteria</taxon>
        <taxon>Hyphomonadales</taxon>
        <taxon>Hyphomonadaceae</taxon>
        <taxon>Hyphomonas</taxon>
    </lineage>
</organism>
<dbReference type="RefSeq" id="WP_155839812.1">
    <property type="nucleotide sequence ID" value="NZ_ARYJ01000001.1"/>
</dbReference>
<protein>
    <recommendedName>
        <fullName evidence="2">VWFA domain-containing protein</fullName>
    </recommendedName>
</protein>
<reference evidence="3 4" key="1">
    <citation type="journal article" date="2014" name="Antonie Van Leeuwenhoek">
        <title>Hyphomonas beringensis sp. nov. and Hyphomonas chukchiensis sp. nov., isolated from surface seawater of the Bering Sea and Chukchi Sea.</title>
        <authorList>
            <person name="Li C."/>
            <person name="Lai Q."/>
            <person name="Li G."/>
            <person name="Dong C."/>
            <person name="Wang J."/>
            <person name="Liao Y."/>
            <person name="Shao Z."/>
        </authorList>
    </citation>
    <scope>NUCLEOTIDE SEQUENCE [LARGE SCALE GENOMIC DNA]</scope>
    <source>
        <strain evidence="3 4">VP2</strain>
    </source>
</reference>
<dbReference type="Pfam" id="PF13400">
    <property type="entry name" value="Tad"/>
    <property type="match status" value="1"/>
</dbReference>
<dbReference type="OrthoDB" id="7522752at2"/>
<dbReference type="InterPro" id="IPR002035">
    <property type="entry name" value="VWF_A"/>
</dbReference>
<keyword evidence="1" id="KW-0812">Transmembrane</keyword>
<proteinExistence type="predicted"/>
<dbReference type="AlphaFoldDB" id="A0A059FK94"/>
<keyword evidence="4" id="KW-1185">Reference proteome</keyword>
<feature type="domain" description="VWFA" evidence="2">
    <location>
        <begin position="143"/>
        <end position="440"/>
    </location>
</feature>
<keyword evidence="1" id="KW-1133">Transmembrane helix</keyword>
<dbReference type="PATRIC" id="fig|1280952.3.peg.51"/>
<dbReference type="CDD" id="cd00198">
    <property type="entry name" value="vWFA"/>
    <property type="match status" value="1"/>
</dbReference>
<evidence type="ECO:0000259" key="2">
    <source>
        <dbReference type="PROSITE" id="PS50234"/>
    </source>
</evidence>
<dbReference type="eggNOG" id="COG4655">
    <property type="taxonomic scope" value="Bacteria"/>
</dbReference>
<dbReference type="InterPro" id="IPR028087">
    <property type="entry name" value="Tad_N"/>
</dbReference>
<dbReference type="Gene3D" id="3.40.50.410">
    <property type="entry name" value="von Willebrand factor, type A domain"/>
    <property type="match status" value="2"/>
</dbReference>
<feature type="transmembrane region" description="Helical" evidence="1">
    <location>
        <begin position="16"/>
        <end position="35"/>
    </location>
</feature>
<gene>
    <name evidence="3" type="ORF">HJA_00255</name>
</gene>
<evidence type="ECO:0000313" key="3">
    <source>
        <dbReference type="EMBL" id="KCZ90923.1"/>
    </source>
</evidence>
<evidence type="ECO:0000313" key="4">
    <source>
        <dbReference type="Proteomes" id="UP000024816"/>
    </source>
</evidence>
<dbReference type="PROSITE" id="PS50234">
    <property type="entry name" value="VWFA"/>
    <property type="match status" value="1"/>
</dbReference>
<evidence type="ECO:0000256" key="1">
    <source>
        <dbReference type="SAM" id="Phobius"/>
    </source>
</evidence>
<name>A0A059FK94_9PROT</name>
<keyword evidence="1" id="KW-0472">Membrane</keyword>
<sequence length="451" mass="50136">MLKKLTSWKENRDGNVAIILAIAIVPILVLVGIAIDLQNTNTSRQFIQYTMDNAVIAGSREMQAGKSKAEINAYINKFVDGVVKAKNYAISCKPVEVAYSEDSQDINATIKCQQETTLTELIGYHYLDFTVTSGSTYGIGKVDVSFVFDISGSMGWDGKMDALKDAAEDAVDVLLPTGATADMGDVRISMVSYSDYLDAGDYFQKVTNKSPTRTYSDTYTTTERVCVEWRRNGRCRRYEYQYVEHTTTKKITNTCVKERLGSEAYTDEDPGPFAWIEAVDAEYDSYRDRWNVDSCNPIGPLPLTDNRSKLKTYINGLNANGGTAGHIGIAWGWYAISPKWHSVWPSGSDPLDYDEPDSAKAMIIMTDGDFLNWHNTGEGSSFDQAKKLCDSIKEEGVRVYTVAFQAPNQGKEILEYCASGTEFAFKAESADELTDAYTKIAQSISDLRITY</sequence>
<dbReference type="SUPFAM" id="SSF53300">
    <property type="entry name" value="vWA-like"/>
    <property type="match status" value="1"/>
</dbReference>
<comment type="caution">
    <text evidence="3">The sequence shown here is derived from an EMBL/GenBank/DDBJ whole genome shotgun (WGS) entry which is preliminary data.</text>
</comment>
<accession>A0A059FK94</accession>
<dbReference type="InterPro" id="IPR036465">
    <property type="entry name" value="vWFA_dom_sf"/>
</dbReference>
<dbReference type="EMBL" id="ARYJ01000001">
    <property type="protein sequence ID" value="KCZ90923.1"/>
    <property type="molecule type" value="Genomic_DNA"/>
</dbReference>